<evidence type="ECO:0000256" key="1">
    <source>
        <dbReference type="SAM" id="Phobius"/>
    </source>
</evidence>
<dbReference type="Pfam" id="PF07099">
    <property type="entry name" value="DUF1361"/>
    <property type="match status" value="1"/>
</dbReference>
<keyword evidence="3" id="KW-1185">Reference proteome</keyword>
<dbReference type="RefSeq" id="WP_015331000.1">
    <property type="nucleotide sequence ID" value="NC_020054.1"/>
</dbReference>
<proteinExistence type="predicted"/>
<evidence type="ECO:0008006" key="4">
    <source>
        <dbReference type="Google" id="ProtNLM"/>
    </source>
</evidence>
<keyword evidence="1" id="KW-0472">Membrane</keyword>
<feature type="transmembrane region" description="Helical" evidence="1">
    <location>
        <begin position="91"/>
        <end position="109"/>
    </location>
</feature>
<feature type="transmembrane region" description="Helical" evidence="1">
    <location>
        <begin position="48"/>
        <end position="70"/>
    </location>
</feature>
<dbReference type="STRING" id="1166018.FAES_1892"/>
<protein>
    <recommendedName>
        <fullName evidence="4">DUF1361 domain-containing protein</fullName>
    </recommendedName>
</protein>
<dbReference type="eggNOG" id="COG4330">
    <property type="taxonomic scope" value="Bacteria"/>
</dbReference>
<dbReference type="OrthoDB" id="4540541at2"/>
<evidence type="ECO:0000313" key="2">
    <source>
        <dbReference type="EMBL" id="CCG99901.1"/>
    </source>
</evidence>
<feature type="transmembrane region" description="Helical" evidence="1">
    <location>
        <begin position="24"/>
        <end position="42"/>
    </location>
</feature>
<evidence type="ECO:0000313" key="3">
    <source>
        <dbReference type="Proteomes" id="UP000011058"/>
    </source>
</evidence>
<dbReference type="HOGENOM" id="CLU_081833_1_0_10"/>
<organism evidence="2 3">
    <name type="scientific">Fibrella aestuarina BUZ 2</name>
    <dbReference type="NCBI Taxonomy" id="1166018"/>
    <lineage>
        <taxon>Bacteria</taxon>
        <taxon>Pseudomonadati</taxon>
        <taxon>Bacteroidota</taxon>
        <taxon>Cytophagia</taxon>
        <taxon>Cytophagales</taxon>
        <taxon>Spirosomataceae</taxon>
        <taxon>Fibrella</taxon>
    </lineage>
</organism>
<keyword evidence="1" id="KW-0812">Transmembrane</keyword>
<keyword evidence="1" id="KW-1133">Transmembrane helix</keyword>
<sequence length="240" mass="27079">MLYPEKFFGTQQYPTVSSSQGEGLRALALLTGACLVMASARGVISHNWWFFVCLTWNLFLAWFPLGIMLIHRDLFESGFLKRGTLAKRVTLVFLAFWLLFMPNAPYIITDLFHLRQVGGELVYFDTLMMFLGALTGLLAGLYSTLLAHRALLGITDRLPLQPLLVWGAMLGCQALAGFGIYLGRFIRWNSWDLATNPMLLTRSLWASLHDSLAQKVSLTYGLGLMVIYVAFYMYANARRS</sequence>
<accession>I0K6Z8</accession>
<dbReference type="PATRIC" id="fig|1166018.3.peg.3632"/>
<feature type="transmembrane region" description="Helical" evidence="1">
    <location>
        <begin position="163"/>
        <end position="183"/>
    </location>
</feature>
<feature type="transmembrane region" description="Helical" evidence="1">
    <location>
        <begin position="121"/>
        <end position="142"/>
    </location>
</feature>
<reference evidence="2 3" key="1">
    <citation type="journal article" date="2012" name="J. Bacteriol.">
        <title>Genome Sequence of Fibrella aestuarina BUZ 2T, a Filamentous Marine Bacterium.</title>
        <authorList>
            <person name="Filippini M."/>
            <person name="Qi W."/>
            <person name="Blom J."/>
            <person name="Goesmann A."/>
            <person name="Smits T.H."/>
            <person name="Bagheri H.C."/>
        </authorList>
    </citation>
    <scope>NUCLEOTIDE SEQUENCE [LARGE SCALE GENOMIC DNA]</scope>
    <source>
        <strain evidence="3">BUZ 2T</strain>
    </source>
</reference>
<name>I0K6Z8_9BACT</name>
<gene>
    <name evidence="2" type="ORF">FAES_1892</name>
</gene>
<dbReference type="Proteomes" id="UP000011058">
    <property type="component" value="Chromosome"/>
</dbReference>
<dbReference type="KEGG" id="fae:FAES_1892"/>
<feature type="transmembrane region" description="Helical" evidence="1">
    <location>
        <begin position="217"/>
        <end position="235"/>
    </location>
</feature>
<dbReference type="InterPro" id="IPR009793">
    <property type="entry name" value="DUF1361"/>
</dbReference>
<dbReference type="EMBL" id="HE796683">
    <property type="protein sequence ID" value="CCG99901.1"/>
    <property type="molecule type" value="Genomic_DNA"/>
</dbReference>
<dbReference type="AlphaFoldDB" id="I0K6Z8"/>